<dbReference type="Pfam" id="PF00174">
    <property type="entry name" value="Oxidored_molyb"/>
    <property type="match status" value="1"/>
</dbReference>
<reference evidence="2" key="2">
    <citation type="submission" date="2020-08" db="EMBL/GenBank/DDBJ databases">
        <title>Plant Genome Project.</title>
        <authorList>
            <person name="Zhang R.-G."/>
        </authorList>
    </citation>
    <scope>NUCLEOTIDE SEQUENCE</scope>
    <source>
        <strain evidence="2">Huo1</strain>
        <tissue evidence="2">Leaf</tissue>
    </source>
</reference>
<evidence type="ECO:0000313" key="2">
    <source>
        <dbReference type="EMBL" id="KAG6390358.1"/>
    </source>
</evidence>
<accession>A0A8X8Z3S3</accession>
<dbReference type="Gene3D" id="3.90.420.10">
    <property type="entry name" value="Oxidoreductase, molybdopterin-binding domain"/>
    <property type="match status" value="1"/>
</dbReference>
<dbReference type="GO" id="GO:0008482">
    <property type="term" value="F:sulfite oxidase activity"/>
    <property type="evidence" value="ECO:0007669"/>
    <property type="project" value="TreeGrafter"/>
</dbReference>
<dbReference type="Proteomes" id="UP000298416">
    <property type="component" value="Unassembled WGS sequence"/>
</dbReference>
<dbReference type="GO" id="GO:0006790">
    <property type="term" value="P:sulfur compound metabolic process"/>
    <property type="evidence" value="ECO:0007669"/>
    <property type="project" value="TreeGrafter"/>
</dbReference>
<sequence length="124" mass="13700">MVKQTIGFNWGAAGVSTSVWRGVPLRAVLKRAGIMNRKKGALNVCFEGAEDLPGGGGSKYGNSCPGRWPWIRERHILAKVQNASVSRRIMDPVKDDNPGFIGGWNGQVVEEEYWDSKERTITII</sequence>
<dbReference type="SUPFAM" id="SSF56524">
    <property type="entry name" value="Oxidoreductase molybdopterin-binding domain"/>
    <property type="match status" value="1"/>
</dbReference>
<dbReference type="GO" id="GO:0020037">
    <property type="term" value="F:heme binding"/>
    <property type="evidence" value="ECO:0007669"/>
    <property type="project" value="TreeGrafter"/>
</dbReference>
<evidence type="ECO:0000259" key="1">
    <source>
        <dbReference type="Pfam" id="PF00174"/>
    </source>
</evidence>
<dbReference type="InterPro" id="IPR000572">
    <property type="entry name" value="OxRdtase_Mopterin-bd_dom"/>
</dbReference>
<organism evidence="2">
    <name type="scientific">Salvia splendens</name>
    <name type="common">Scarlet sage</name>
    <dbReference type="NCBI Taxonomy" id="180675"/>
    <lineage>
        <taxon>Eukaryota</taxon>
        <taxon>Viridiplantae</taxon>
        <taxon>Streptophyta</taxon>
        <taxon>Embryophyta</taxon>
        <taxon>Tracheophyta</taxon>
        <taxon>Spermatophyta</taxon>
        <taxon>Magnoliopsida</taxon>
        <taxon>eudicotyledons</taxon>
        <taxon>Gunneridae</taxon>
        <taxon>Pentapetalae</taxon>
        <taxon>asterids</taxon>
        <taxon>lamiids</taxon>
        <taxon>Lamiales</taxon>
        <taxon>Lamiaceae</taxon>
        <taxon>Nepetoideae</taxon>
        <taxon>Mentheae</taxon>
        <taxon>Salviinae</taxon>
        <taxon>Salvia</taxon>
        <taxon>Salvia subgen. Calosphace</taxon>
        <taxon>core Calosphace</taxon>
    </lineage>
</organism>
<dbReference type="EMBL" id="PNBA02000019">
    <property type="protein sequence ID" value="KAG6390358.1"/>
    <property type="molecule type" value="Genomic_DNA"/>
</dbReference>
<proteinExistence type="predicted"/>
<dbReference type="AlphaFoldDB" id="A0A8X8Z3S3"/>
<dbReference type="GO" id="GO:0043546">
    <property type="term" value="F:molybdopterin cofactor binding"/>
    <property type="evidence" value="ECO:0007669"/>
    <property type="project" value="TreeGrafter"/>
</dbReference>
<keyword evidence="3" id="KW-1185">Reference proteome</keyword>
<dbReference type="InterPro" id="IPR036374">
    <property type="entry name" value="OxRdtase_Mopterin-bd_sf"/>
</dbReference>
<dbReference type="PANTHER" id="PTHR19372">
    <property type="entry name" value="SULFITE REDUCTASE"/>
    <property type="match status" value="1"/>
</dbReference>
<protein>
    <recommendedName>
        <fullName evidence="1">Oxidoreductase molybdopterin-binding domain-containing protein</fullName>
    </recommendedName>
</protein>
<name>A0A8X8Z3S3_SALSN</name>
<reference evidence="2" key="1">
    <citation type="submission" date="2018-01" db="EMBL/GenBank/DDBJ databases">
        <authorList>
            <person name="Mao J.F."/>
        </authorList>
    </citation>
    <scope>NUCLEOTIDE SEQUENCE</scope>
    <source>
        <strain evidence="2">Huo1</strain>
        <tissue evidence="2">Leaf</tissue>
    </source>
</reference>
<gene>
    <name evidence="2" type="ORF">SASPL_148092</name>
</gene>
<dbReference type="PANTHER" id="PTHR19372:SF7">
    <property type="entry name" value="SULFITE OXIDASE, MITOCHONDRIAL"/>
    <property type="match status" value="1"/>
</dbReference>
<feature type="domain" description="Oxidoreductase molybdopterin-binding" evidence="1">
    <location>
        <begin position="4"/>
        <end position="80"/>
    </location>
</feature>
<evidence type="ECO:0000313" key="3">
    <source>
        <dbReference type="Proteomes" id="UP000298416"/>
    </source>
</evidence>
<comment type="caution">
    <text evidence="2">The sequence shown here is derived from an EMBL/GenBank/DDBJ whole genome shotgun (WGS) entry which is preliminary data.</text>
</comment>